<proteinExistence type="predicted"/>
<accession>A0A437M0J8</accession>
<dbReference type="RefSeq" id="WP_127745109.1">
    <property type="nucleotide sequence ID" value="NZ_SACN01000002.1"/>
</dbReference>
<dbReference type="EMBL" id="SACN01000002">
    <property type="protein sequence ID" value="RVT91096.1"/>
    <property type="molecule type" value="Genomic_DNA"/>
</dbReference>
<dbReference type="Proteomes" id="UP000282971">
    <property type="component" value="Unassembled WGS sequence"/>
</dbReference>
<name>A0A437M0J8_9SPHN</name>
<organism evidence="1 2">
    <name type="scientific">Sphingomonas crocodyli</name>
    <dbReference type="NCBI Taxonomy" id="1979270"/>
    <lineage>
        <taxon>Bacteria</taxon>
        <taxon>Pseudomonadati</taxon>
        <taxon>Pseudomonadota</taxon>
        <taxon>Alphaproteobacteria</taxon>
        <taxon>Sphingomonadales</taxon>
        <taxon>Sphingomonadaceae</taxon>
        <taxon>Sphingomonas</taxon>
    </lineage>
</organism>
<comment type="caution">
    <text evidence="1">The sequence shown here is derived from an EMBL/GenBank/DDBJ whole genome shotgun (WGS) entry which is preliminary data.</text>
</comment>
<gene>
    <name evidence="1" type="ORF">EOD43_16360</name>
</gene>
<protein>
    <recommendedName>
        <fullName evidence="3">DUF429 domain-containing protein</fullName>
    </recommendedName>
</protein>
<evidence type="ECO:0008006" key="3">
    <source>
        <dbReference type="Google" id="ProtNLM"/>
    </source>
</evidence>
<evidence type="ECO:0000313" key="2">
    <source>
        <dbReference type="Proteomes" id="UP000282971"/>
    </source>
</evidence>
<dbReference type="OrthoDB" id="7388866at2"/>
<sequence length="288" mass="30561">MTRTFTRFACIDWSGQAVERPKGIAVAVAEGREAPVLLDHAWSRQDVADWLIEQAAAKVDLLVGFDFSMALPFLDAGAYLPGWPDSPADARALWAAIDDLSANDPHLAAGGFVDHPDIARHFRRHGGLEGDLFGGGMGRMRLTERACREGGHGNAVSCFNLVGAAQVGKSSLTGMRMLHKLAGRVPVWPFDPVPDKGPLIVELYTSIAARAAGLGKGRSKMRDAAALALALAGWGIDAPVLARYDDHATDAIVGAAWLARAAEVPGLWHPSGLTDEVAALEGWTFGVP</sequence>
<keyword evidence="2" id="KW-1185">Reference proteome</keyword>
<reference evidence="1 2" key="1">
    <citation type="submission" date="2019-01" db="EMBL/GenBank/DDBJ databases">
        <authorList>
            <person name="Chen W.-M."/>
        </authorList>
    </citation>
    <scope>NUCLEOTIDE SEQUENCE [LARGE SCALE GENOMIC DNA]</scope>
    <source>
        <strain evidence="1 2">CCP-7</strain>
    </source>
</reference>
<evidence type="ECO:0000313" key="1">
    <source>
        <dbReference type="EMBL" id="RVT91096.1"/>
    </source>
</evidence>
<dbReference type="AlphaFoldDB" id="A0A437M0J8"/>